<dbReference type="InterPro" id="IPR050498">
    <property type="entry name" value="Ycf3"/>
</dbReference>
<dbReference type="SUPFAM" id="SSF48452">
    <property type="entry name" value="TPR-like"/>
    <property type="match status" value="1"/>
</dbReference>
<dbReference type="Pfam" id="PF13414">
    <property type="entry name" value="TPR_11"/>
    <property type="match status" value="1"/>
</dbReference>
<reference evidence="3 4" key="1">
    <citation type="journal article" date="2003" name="Lancet">
        <title>Genome sequence of Vibrio parahaemolyticus: a pathogenic mechanism distinct from that of V. cholerae.</title>
        <authorList>
            <person name="Makino K."/>
            <person name="Oshima K."/>
            <person name="Kurokawa K."/>
            <person name="Yokoyama K."/>
            <person name="Uda T."/>
            <person name="Tagomori K."/>
            <person name="Iijima Y."/>
            <person name="Najima M."/>
            <person name="Nakano M."/>
            <person name="Yamashita A."/>
            <person name="Kubota Y."/>
            <person name="Kimura S."/>
            <person name="Yasunaga T."/>
            <person name="Honda T."/>
            <person name="Shinagawa H."/>
            <person name="Hattori M."/>
            <person name="Iida T."/>
        </authorList>
    </citation>
    <scope>NUCLEOTIDE SEQUENCE [LARGE SCALE GENOMIC DNA]</scope>
    <source>
        <strain evidence="4">RIMD 2210633</strain>
    </source>
</reference>
<dbReference type="PANTHER" id="PTHR44858">
    <property type="entry name" value="TETRATRICOPEPTIDE REPEAT PROTEIN 6"/>
    <property type="match status" value="1"/>
</dbReference>
<proteinExistence type="predicted"/>
<evidence type="ECO:0000313" key="4">
    <source>
        <dbReference type="Proteomes" id="UP000002493"/>
    </source>
</evidence>
<dbReference type="eggNOG" id="ENOG5031NRD">
    <property type="taxonomic scope" value="Bacteria"/>
</dbReference>
<gene>
    <name evidence="3" type="ordered locus">VP1808</name>
</gene>
<sequence>MDQKELQVRKEIQELSFLIFTEPNNYKHYYERGILYGGEHIKSTECRESDYHGDYSQAIEDFDKVIELQPNFANAYYHKACIYFDLGIDDDEAESLLEKALALEPNNSAYTIKYAEVITYHGENGDIAAELLEKVLVQDYSADNCILSAGYLLQYASYDFLIGNDVQALQTYQKAMKRLQHAVEKDHECLEYATNMWSDFAEGCGYDHESIKNGSSLLLPQISVWM</sequence>
<name>Q87NR0_VIBPA</name>
<keyword evidence="1" id="KW-0677">Repeat</keyword>
<dbReference type="RefSeq" id="WP_005477709.1">
    <property type="nucleotide sequence ID" value="NC_004603.1"/>
</dbReference>
<organism evidence="3 4">
    <name type="scientific">Vibrio parahaemolyticus serotype O3:K6 (strain RIMD 2210633)</name>
    <dbReference type="NCBI Taxonomy" id="223926"/>
    <lineage>
        <taxon>Bacteria</taxon>
        <taxon>Pseudomonadati</taxon>
        <taxon>Pseudomonadota</taxon>
        <taxon>Gammaproteobacteria</taxon>
        <taxon>Vibrionales</taxon>
        <taxon>Vibrionaceae</taxon>
        <taxon>Vibrio</taxon>
    </lineage>
</organism>
<dbReference type="InterPro" id="IPR011990">
    <property type="entry name" value="TPR-like_helical_dom_sf"/>
</dbReference>
<protein>
    <submittedName>
        <fullName evidence="3">Uncharacterized protein</fullName>
    </submittedName>
</protein>
<dbReference type="SMART" id="SM00028">
    <property type="entry name" value="TPR"/>
    <property type="match status" value="2"/>
</dbReference>
<dbReference type="InterPro" id="IPR019734">
    <property type="entry name" value="TPR_rpt"/>
</dbReference>
<evidence type="ECO:0000313" key="3">
    <source>
        <dbReference type="EMBL" id="BAC60071.1"/>
    </source>
</evidence>
<dbReference type="KEGG" id="vpa:VP1808"/>
<dbReference type="PATRIC" id="fig|223926.6.peg.1729"/>
<dbReference type="AlphaFoldDB" id="Q87NR0"/>
<evidence type="ECO:0000256" key="1">
    <source>
        <dbReference type="ARBA" id="ARBA00022737"/>
    </source>
</evidence>
<evidence type="ECO:0000256" key="2">
    <source>
        <dbReference type="ARBA" id="ARBA00022803"/>
    </source>
</evidence>
<accession>Q87NR0</accession>
<dbReference type="HOGENOM" id="CLU_1224329_0_0_6"/>
<dbReference type="GeneID" id="1189315"/>
<dbReference type="Gene3D" id="1.25.40.10">
    <property type="entry name" value="Tetratricopeptide repeat domain"/>
    <property type="match status" value="1"/>
</dbReference>
<dbReference type="PANTHER" id="PTHR44858:SF1">
    <property type="entry name" value="UDP-N-ACETYLGLUCOSAMINE--PEPTIDE N-ACETYLGLUCOSAMINYLTRANSFERASE SPINDLY-RELATED"/>
    <property type="match status" value="1"/>
</dbReference>
<keyword evidence="2" id="KW-0802">TPR repeat</keyword>
<dbReference type="Proteomes" id="UP000002493">
    <property type="component" value="Chromosome 1"/>
</dbReference>
<dbReference type="EMBL" id="BA000031">
    <property type="protein sequence ID" value="BAC60071.1"/>
    <property type="molecule type" value="Genomic_DNA"/>
</dbReference>